<organism evidence="2 3">
    <name type="scientific">Corchorus olitorius</name>
    <dbReference type="NCBI Taxonomy" id="93759"/>
    <lineage>
        <taxon>Eukaryota</taxon>
        <taxon>Viridiplantae</taxon>
        <taxon>Streptophyta</taxon>
        <taxon>Embryophyta</taxon>
        <taxon>Tracheophyta</taxon>
        <taxon>Spermatophyta</taxon>
        <taxon>Magnoliopsida</taxon>
        <taxon>eudicotyledons</taxon>
        <taxon>Gunneridae</taxon>
        <taxon>Pentapetalae</taxon>
        <taxon>rosids</taxon>
        <taxon>malvids</taxon>
        <taxon>Malvales</taxon>
        <taxon>Malvaceae</taxon>
        <taxon>Grewioideae</taxon>
        <taxon>Apeibeae</taxon>
        <taxon>Corchorus</taxon>
    </lineage>
</organism>
<gene>
    <name evidence="2" type="ORF">COLO4_27629</name>
</gene>
<dbReference type="PROSITE" id="PS50181">
    <property type="entry name" value="FBOX"/>
    <property type="match status" value="1"/>
</dbReference>
<evidence type="ECO:0000259" key="1">
    <source>
        <dbReference type="PROSITE" id="PS50181"/>
    </source>
</evidence>
<proteinExistence type="predicted"/>
<dbReference type="EMBL" id="AWUE01019650">
    <property type="protein sequence ID" value="OMO72397.1"/>
    <property type="molecule type" value="Genomic_DNA"/>
</dbReference>
<evidence type="ECO:0000313" key="2">
    <source>
        <dbReference type="EMBL" id="OMO72397.1"/>
    </source>
</evidence>
<dbReference type="InterPro" id="IPR017451">
    <property type="entry name" value="F-box-assoc_interact_dom"/>
</dbReference>
<sequence length="404" mass="47104">MGQRKVINRLKKYREEHEERILPELPEHIFIEILSKIPPKFLRNTFSLVCKAWYRLIRSLEFMEKINAVQHKPGIIVSFLVTPNCYIEFPYCKAKLLQIDEKEFDIKLTNFGPTRMGYIRSSCNGLILVSEPRPSTLCVRNMLTGSVLTLPACPSGCLHSFDECGAGLGFNPVTKEYKVVHIYSDGYGFEIFTIGSDKEWRQIPGPFKESYERPYDINHFRWGDVDIINGHVFHWIVESDEYFISMDIRDEKLRKTKLPNLRSKIKKMDYEFVEIDGKLSFVYRASSTQIDVWVLTDFGKQKISKVMVQGEEEQNGSEERKDKLPDFLKLFVVATLRNGEVIVLSRIRNPGNNESIYLYDMKTREMRKFKMKIKDGTRFIPHTSSLVSWTTEMDLSPNFTNISL</sequence>
<name>A0A1R3HPP5_9ROSI</name>
<dbReference type="InterPro" id="IPR050796">
    <property type="entry name" value="SCF_F-box_component"/>
</dbReference>
<accession>A0A1R3HPP5</accession>
<dbReference type="NCBIfam" id="TIGR01640">
    <property type="entry name" value="F_box_assoc_1"/>
    <property type="match status" value="1"/>
</dbReference>
<dbReference type="InterPro" id="IPR036047">
    <property type="entry name" value="F-box-like_dom_sf"/>
</dbReference>
<keyword evidence="3" id="KW-1185">Reference proteome</keyword>
<dbReference type="STRING" id="93759.A0A1R3HPP5"/>
<dbReference type="SMART" id="SM00256">
    <property type="entry name" value="FBOX"/>
    <property type="match status" value="1"/>
</dbReference>
<protein>
    <recommendedName>
        <fullName evidence="1">F-box domain-containing protein</fullName>
    </recommendedName>
</protein>
<dbReference type="OrthoDB" id="1918594at2759"/>
<evidence type="ECO:0000313" key="3">
    <source>
        <dbReference type="Proteomes" id="UP000187203"/>
    </source>
</evidence>
<dbReference type="Gene3D" id="1.20.1280.50">
    <property type="match status" value="1"/>
</dbReference>
<dbReference type="InterPro" id="IPR013187">
    <property type="entry name" value="F-box-assoc_dom_typ3"/>
</dbReference>
<dbReference type="InterPro" id="IPR001810">
    <property type="entry name" value="F-box_dom"/>
</dbReference>
<dbReference type="PANTHER" id="PTHR31672:SF11">
    <property type="entry name" value="F-BOX PROTEIN CPR1-LIKE ISOFORM X2"/>
    <property type="match status" value="1"/>
</dbReference>
<dbReference type="AlphaFoldDB" id="A0A1R3HPP5"/>
<comment type="caution">
    <text evidence="2">The sequence shown here is derived from an EMBL/GenBank/DDBJ whole genome shotgun (WGS) entry which is preliminary data.</text>
</comment>
<reference evidence="3" key="1">
    <citation type="submission" date="2013-09" db="EMBL/GenBank/DDBJ databases">
        <title>Corchorus olitorius genome sequencing.</title>
        <authorList>
            <person name="Alam M."/>
            <person name="Haque M.S."/>
            <person name="Islam M.S."/>
            <person name="Emdad E.M."/>
            <person name="Islam M.M."/>
            <person name="Ahmed B."/>
            <person name="Halim A."/>
            <person name="Hossen Q.M.M."/>
            <person name="Hossain M.Z."/>
            <person name="Ahmed R."/>
            <person name="Khan M.M."/>
            <person name="Islam R."/>
            <person name="Rashid M.M."/>
            <person name="Khan S.A."/>
            <person name="Rahman M.S."/>
            <person name="Alam M."/>
            <person name="Yahiya A.S."/>
            <person name="Khan M.S."/>
            <person name="Azam M.S."/>
            <person name="Haque T."/>
            <person name="Lashkar M.Z.H."/>
            <person name="Akhand A.I."/>
            <person name="Morshed G."/>
            <person name="Roy S."/>
            <person name="Uddin K.S."/>
            <person name="Rabeya T."/>
            <person name="Hossain A.S."/>
            <person name="Chowdhury A."/>
            <person name="Snigdha A.R."/>
            <person name="Mortoza M.S."/>
            <person name="Matin S.A."/>
            <person name="Hoque S.M.E."/>
            <person name="Islam M.K."/>
            <person name="Roy D.K."/>
            <person name="Haider R."/>
            <person name="Moosa M.M."/>
            <person name="Elias S.M."/>
            <person name="Hasan A.M."/>
            <person name="Jahan S."/>
            <person name="Shafiuddin M."/>
            <person name="Mahmood N."/>
            <person name="Shommy N.S."/>
        </authorList>
    </citation>
    <scope>NUCLEOTIDE SEQUENCE [LARGE SCALE GENOMIC DNA]</scope>
    <source>
        <strain evidence="3">cv. O-4</strain>
    </source>
</reference>
<dbReference type="PANTHER" id="PTHR31672">
    <property type="entry name" value="BNACNNG10540D PROTEIN"/>
    <property type="match status" value="1"/>
</dbReference>
<dbReference type="Proteomes" id="UP000187203">
    <property type="component" value="Unassembled WGS sequence"/>
</dbReference>
<feature type="domain" description="F-box" evidence="1">
    <location>
        <begin position="19"/>
        <end position="66"/>
    </location>
</feature>
<dbReference type="Pfam" id="PF00646">
    <property type="entry name" value="F-box"/>
    <property type="match status" value="1"/>
</dbReference>
<dbReference type="SUPFAM" id="SSF81383">
    <property type="entry name" value="F-box domain"/>
    <property type="match status" value="1"/>
</dbReference>
<dbReference type="Pfam" id="PF08268">
    <property type="entry name" value="FBA_3"/>
    <property type="match status" value="1"/>
</dbReference>